<dbReference type="InterPro" id="IPR002347">
    <property type="entry name" value="SDR_fam"/>
</dbReference>
<name>A0A9P9WI99_9PEZI</name>
<dbReference type="InterPro" id="IPR036291">
    <property type="entry name" value="NAD(P)-bd_dom_sf"/>
</dbReference>
<keyword evidence="2" id="KW-0521">NADP</keyword>
<evidence type="ECO:0000256" key="2">
    <source>
        <dbReference type="ARBA" id="ARBA00022857"/>
    </source>
</evidence>
<dbReference type="PANTHER" id="PTHR24320">
    <property type="entry name" value="RETINOL DEHYDROGENASE"/>
    <property type="match status" value="1"/>
</dbReference>
<dbReference type="Pfam" id="PF00106">
    <property type="entry name" value="adh_short"/>
    <property type="match status" value="1"/>
</dbReference>
<keyword evidence="5" id="KW-1185">Reference proteome</keyword>
<dbReference type="GO" id="GO:0016491">
    <property type="term" value="F:oxidoreductase activity"/>
    <property type="evidence" value="ECO:0007669"/>
    <property type="project" value="UniProtKB-KW"/>
</dbReference>
<sequence length="327" mass="35927">MDSSSSRNTAKSLANAYSYYIRGRVILVTGVSPGSLGAAFLKVIAGSGPSEIILAGRDRGKLQATAQMVTEENSSINLRLLPLDFRSLSAVRVAADRVMAWADLPHIDIMVNSAGVMATDWAISLDGFESQLAVNHLGPFLFINLIMDKILKSKAPRVILVGSDGHRFSPFRFADYSFQDGVTYDRWQAYGQSKTASSLMALKLAEKLGSTHNLLAFSVHPGFVKTNADAHINWTEELPRILRIDQFLGNQEGWMGAVPPSSLDQGIANYVYAAFDPYLWTSNGCYLEDCRVGDPRLGTIKAWVTSSAEADRLWTLSESLVCQEFKY</sequence>
<proteinExistence type="inferred from homology"/>
<comment type="caution">
    <text evidence="4">The sequence shown here is derived from an EMBL/GenBank/DDBJ whole genome shotgun (WGS) entry which is preliminary data.</text>
</comment>
<evidence type="ECO:0000256" key="3">
    <source>
        <dbReference type="ARBA" id="ARBA00023002"/>
    </source>
</evidence>
<protein>
    <submittedName>
        <fullName evidence="4">Uncharacterized protein</fullName>
    </submittedName>
</protein>
<comment type="similarity">
    <text evidence="1">Belongs to the short-chain dehydrogenases/reductases (SDR) family.</text>
</comment>
<dbReference type="PANTHER" id="PTHR24320:SF283">
    <property type="entry name" value="RETINOL DEHYDROGENASE 11"/>
    <property type="match status" value="1"/>
</dbReference>
<dbReference type="AlphaFoldDB" id="A0A9P9WI99"/>
<gene>
    <name evidence="4" type="ORF">JX265_008453</name>
</gene>
<evidence type="ECO:0000313" key="4">
    <source>
        <dbReference type="EMBL" id="KAI1864729.1"/>
    </source>
</evidence>
<dbReference type="SUPFAM" id="SSF51735">
    <property type="entry name" value="NAD(P)-binding Rossmann-fold domains"/>
    <property type="match status" value="1"/>
</dbReference>
<accession>A0A9P9WI99</accession>
<dbReference type="PROSITE" id="PS00061">
    <property type="entry name" value="ADH_SHORT"/>
    <property type="match status" value="1"/>
</dbReference>
<dbReference type="InterPro" id="IPR020904">
    <property type="entry name" value="Sc_DH/Rdtase_CS"/>
</dbReference>
<evidence type="ECO:0000256" key="1">
    <source>
        <dbReference type="ARBA" id="ARBA00006484"/>
    </source>
</evidence>
<organism evidence="4 5">
    <name type="scientific">Neoarthrinium moseri</name>
    <dbReference type="NCBI Taxonomy" id="1658444"/>
    <lineage>
        <taxon>Eukaryota</taxon>
        <taxon>Fungi</taxon>
        <taxon>Dikarya</taxon>
        <taxon>Ascomycota</taxon>
        <taxon>Pezizomycotina</taxon>
        <taxon>Sordariomycetes</taxon>
        <taxon>Xylariomycetidae</taxon>
        <taxon>Amphisphaeriales</taxon>
        <taxon>Apiosporaceae</taxon>
        <taxon>Neoarthrinium</taxon>
    </lineage>
</organism>
<dbReference type="EMBL" id="JAFIMR010000023">
    <property type="protein sequence ID" value="KAI1864729.1"/>
    <property type="molecule type" value="Genomic_DNA"/>
</dbReference>
<dbReference type="OrthoDB" id="191139at2759"/>
<evidence type="ECO:0000313" key="5">
    <source>
        <dbReference type="Proteomes" id="UP000829685"/>
    </source>
</evidence>
<reference evidence="4" key="1">
    <citation type="submission" date="2021-03" db="EMBL/GenBank/DDBJ databases">
        <title>Revisited historic fungal species revealed as producer of novel bioactive compounds through whole genome sequencing and comparative genomics.</title>
        <authorList>
            <person name="Vignolle G.A."/>
            <person name="Hochenegger N."/>
            <person name="Mach R.L."/>
            <person name="Mach-Aigner A.R."/>
            <person name="Javad Rahimi M."/>
            <person name="Salim K.A."/>
            <person name="Chan C.M."/>
            <person name="Lim L.B.L."/>
            <person name="Cai F."/>
            <person name="Druzhinina I.S."/>
            <person name="U'Ren J.M."/>
            <person name="Derntl C."/>
        </authorList>
    </citation>
    <scope>NUCLEOTIDE SEQUENCE</scope>
    <source>
        <strain evidence="4">TUCIM 5799</strain>
    </source>
</reference>
<dbReference type="Proteomes" id="UP000829685">
    <property type="component" value="Unassembled WGS sequence"/>
</dbReference>
<dbReference type="Gene3D" id="3.40.50.720">
    <property type="entry name" value="NAD(P)-binding Rossmann-like Domain"/>
    <property type="match status" value="1"/>
</dbReference>
<dbReference type="PRINTS" id="PR00081">
    <property type="entry name" value="GDHRDH"/>
</dbReference>
<keyword evidence="3" id="KW-0560">Oxidoreductase</keyword>